<evidence type="ECO:0000313" key="2">
    <source>
        <dbReference type="Proteomes" id="UP000000763"/>
    </source>
</evidence>
<reference evidence="2" key="2">
    <citation type="journal article" date="2008" name="Nucleic Acids Res.">
        <title>The rice annotation project database (RAP-DB): 2008 update.</title>
        <authorList>
            <consortium name="The rice annotation project (RAP)"/>
        </authorList>
    </citation>
    <scope>GENOME REANNOTATION</scope>
    <source>
        <strain evidence="2">cv. Nipponbare</strain>
    </source>
</reference>
<dbReference type="AlphaFoldDB" id="Q69NY3"/>
<proteinExistence type="predicted"/>
<gene>
    <name evidence="1" type="primary">OSJNBb0050B07.9</name>
</gene>
<reference evidence="2" key="1">
    <citation type="journal article" date="2005" name="Nature">
        <title>The map-based sequence of the rice genome.</title>
        <authorList>
            <consortium name="International rice genome sequencing project (IRGSP)"/>
            <person name="Matsumoto T."/>
            <person name="Wu J."/>
            <person name="Kanamori H."/>
            <person name="Katayose Y."/>
            <person name="Fujisawa M."/>
            <person name="Namiki N."/>
            <person name="Mizuno H."/>
            <person name="Yamamoto K."/>
            <person name="Antonio B.A."/>
            <person name="Baba T."/>
            <person name="Sakata K."/>
            <person name="Nagamura Y."/>
            <person name="Aoki H."/>
            <person name="Arikawa K."/>
            <person name="Arita K."/>
            <person name="Bito T."/>
            <person name="Chiden Y."/>
            <person name="Fujitsuka N."/>
            <person name="Fukunaka R."/>
            <person name="Hamada M."/>
            <person name="Harada C."/>
            <person name="Hayashi A."/>
            <person name="Hijishita S."/>
            <person name="Honda M."/>
            <person name="Hosokawa S."/>
            <person name="Ichikawa Y."/>
            <person name="Idonuma A."/>
            <person name="Iijima M."/>
            <person name="Ikeda M."/>
            <person name="Ikeno M."/>
            <person name="Ito K."/>
            <person name="Ito S."/>
            <person name="Ito T."/>
            <person name="Ito Y."/>
            <person name="Ito Y."/>
            <person name="Iwabuchi A."/>
            <person name="Kamiya K."/>
            <person name="Karasawa W."/>
            <person name="Kurita K."/>
            <person name="Katagiri S."/>
            <person name="Kikuta A."/>
            <person name="Kobayashi H."/>
            <person name="Kobayashi N."/>
            <person name="Machita K."/>
            <person name="Maehara T."/>
            <person name="Masukawa M."/>
            <person name="Mizubayashi T."/>
            <person name="Mukai Y."/>
            <person name="Nagasaki H."/>
            <person name="Nagata Y."/>
            <person name="Naito S."/>
            <person name="Nakashima M."/>
            <person name="Nakama Y."/>
            <person name="Nakamichi Y."/>
            <person name="Nakamura M."/>
            <person name="Meguro A."/>
            <person name="Negishi M."/>
            <person name="Ohta I."/>
            <person name="Ohta T."/>
            <person name="Okamoto M."/>
            <person name="Ono N."/>
            <person name="Saji S."/>
            <person name="Sakaguchi M."/>
            <person name="Sakai K."/>
            <person name="Shibata M."/>
            <person name="Shimokawa T."/>
            <person name="Song J."/>
            <person name="Takazaki Y."/>
            <person name="Terasawa K."/>
            <person name="Tsugane M."/>
            <person name="Tsuji K."/>
            <person name="Ueda S."/>
            <person name="Waki K."/>
            <person name="Yamagata H."/>
            <person name="Yamamoto M."/>
            <person name="Yamamoto S."/>
            <person name="Yamane H."/>
            <person name="Yoshiki S."/>
            <person name="Yoshihara R."/>
            <person name="Yukawa K."/>
            <person name="Zhong H."/>
            <person name="Yano M."/>
            <person name="Yuan Q."/>
            <person name="Ouyang S."/>
            <person name="Liu J."/>
            <person name="Jones K.M."/>
            <person name="Gansberger K."/>
            <person name="Moffat K."/>
            <person name="Hill J."/>
            <person name="Bera J."/>
            <person name="Fadrosh D."/>
            <person name="Jin S."/>
            <person name="Johri S."/>
            <person name="Kim M."/>
            <person name="Overton L."/>
            <person name="Reardon M."/>
            <person name="Tsitrin T."/>
            <person name="Vuong H."/>
            <person name="Weaver B."/>
            <person name="Ciecko A."/>
            <person name="Tallon L."/>
            <person name="Jackson J."/>
            <person name="Pai G."/>
            <person name="Aken S.V."/>
            <person name="Utterback T."/>
            <person name="Reidmuller S."/>
            <person name="Feldblyum T."/>
            <person name="Hsiao J."/>
            <person name="Zismann V."/>
            <person name="Iobst S."/>
            <person name="de Vazeille A.R."/>
            <person name="Buell C.R."/>
            <person name="Ying K."/>
            <person name="Li Y."/>
            <person name="Lu T."/>
            <person name="Huang Y."/>
            <person name="Zhao Q."/>
            <person name="Feng Q."/>
            <person name="Zhang L."/>
            <person name="Zhu J."/>
            <person name="Weng Q."/>
            <person name="Mu J."/>
            <person name="Lu Y."/>
            <person name="Fan D."/>
            <person name="Liu Y."/>
            <person name="Guan J."/>
            <person name="Zhang Y."/>
            <person name="Yu S."/>
            <person name="Liu X."/>
            <person name="Zhang Y."/>
            <person name="Hong G."/>
            <person name="Han B."/>
            <person name="Choisne N."/>
            <person name="Demange N."/>
            <person name="Orjeda G."/>
            <person name="Samain S."/>
            <person name="Cattolico L."/>
            <person name="Pelletier E."/>
            <person name="Couloux A."/>
            <person name="Segurens B."/>
            <person name="Wincker P."/>
            <person name="D'Hont A."/>
            <person name="Scarpelli C."/>
            <person name="Weissenbach J."/>
            <person name="Salanoubat M."/>
            <person name="Quetier F."/>
            <person name="Yu Y."/>
            <person name="Kim H.R."/>
            <person name="Rambo T."/>
            <person name="Currie J."/>
            <person name="Collura K."/>
            <person name="Luo M."/>
            <person name="Yang T."/>
            <person name="Ammiraju J.S.S."/>
            <person name="Engler F."/>
            <person name="Soderlund C."/>
            <person name="Wing R.A."/>
            <person name="Palmer L.E."/>
            <person name="de la Bastide M."/>
            <person name="Spiegel L."/>
            <person name="Nascimento L."/>
            <person name="Zutavern T."/>
            <person name="O'Shaughnessy A."/>
            <person name="Dike S."/>
            <person name="Dedhia N."/>
            <person name="Preston R."/>
            <person name="Balija V."/>
            <person name="McCombie W.R."/>
            <person name="Chow T."/>
            <person name="Chen H."/>
            <person name="Chung M."/>
            <person name="Chen C."/>
            <person name="Shaw J."/>
            <person name="Wu H."/>
            <person name="Hsiao K."/>
            <person name="Chao Y."/>
            <person name="Chu M."/>
            <person name="Cheng C."/>
            <person name="Hour A."/>
            <person name="Lee P."/>
            <person name="Lin S."/>
            <person name="Lin Y."/>
            <person name="Liou J."/>
            <person name="Liu S."/>
            <person name="Hsing Y."/>
            <person name="Raghuvanshi S."/>
            <person name="Mohanty A."/>
            <person name="Bharti A.K."/>
            <person name="Gaur A."/>
            <person name="Gupta V."/>
            <person name="Kumar D."/>
            <person name="Ravi V."/>
            <person name="Vij S."/>
            <person name="Kapur A."/>
            <person name="Khurana P."/>
            <person name="Khurana P."/>
            <person name="Khurana J.P."/>
            <person name="Tyagi A.K."/>
            <person name="Gaikwad K."/>
            <person name="Singh A."/>
            <person name="Dalal V."/>
            <person name="Srivastava S."/>
            <person name="Dixit A."/>
            <person name="Pal A.K."/>
            <person name="Ghazi I.A."/>
            <person name="Yadav M."/>
            <person name="Pandit A."/>
            <person name="Bhargava A."/>
            <person name="Sureshbabu K."/>
            <person name="Batra K."/>
            <person name="Sharma T.R."/>
            <person name="Mohapatra T."/>
            <person name="Singh N.K."/>
            <person name="Messing J."/>
            <person name="Nelson A.B."/>
            <person name="Fuks G."/>
            <person name="Kavchok S."/>
            <person name="Keizer G."/>
            <person name="Linton E."/>
            <person name="Llaca V."/>
            <person name="Song R."/>
            <person name="Tanyolac B."/>
            <person name="Young S."/>
            <person name="Ho-Il K."/>
            <person name="Hahn J.H."/>
            <person name="Sangsakoo G."/>
            <person name="Vanavichit A."/>
            <person name="de Mattos Luiz.A.T."/>
            <person name="Zimmer P.D."/>
            <person name="Malone G."/>
            <person name="Dellagostin O."/>
            <person name="de Oliveira A.C."/>
            <person name="Bevan M."/>
            <person name="Bancroft I."/>
            <person name="Minx P."/>
            <person name="Cordum H."/>
            <person name="Wilson R."/>
            <person name="Cheng Z."/>
            <person name="Jin W."/>
            <person name="Jiang J."/>
            <person name="Leong S.A."/>
            <person name="Iwama H."/>
            <person name="Gojobori T."/>
            <person name="Itoh T."/>
            <person name="Niimura Y."/>
            <person name="Fujii Y."/>
            <person name="Habara T."/>
            <person name="Sakai H."/>
            <person name="Sato Y."/>
            <person name="Wilson G."/>
            <person name="Kumar K."/>
            <person name="McCouch S."/>
            <person name="Juretic N."/>
            <person name="Hoen D."/>
            <person name="Wright S."/>
            <person name="Bruskiewich R."/>
            <person name="Bureau T."/>
            <person name="Miyao A."/>
            <person name="Hirochika H."/>
            <person name="Nishikawa T."/>
            <person name="Kadowaki K."/>
            <person name="Sugiura M."/>
            <person name="Burr B."/>
            <person name="Sasaki T."/>
        </authorList>
    </citation>
    <scope>NUCLEOTIDE SEQUENCE [LARGE SCALE GENOMIC DNA]</scope>
    <source>
        <strain evidence="2">cv. Nipponbare</strain>
    </source>
</reference>
<dbReference type="Proteomes" id="UP000000763">
    <property type="component" value="Chromosome 7"/>
</dbReference>
<organism evidence="1 2">
    <name type="scientific">Oryza sativa subsp. japonica</name>
    <name type="common">Rice</name>
    <dbReference type="NCBI Taxonomy" id="39947"/>
    <lineage>
        <taxon>Eukaryota</taxon>
        <taxon>Viridiplantae</taxon>
        <taxon>Streptophyta</taxon>
        <taxon>Embryophyta</taxon>
        <taxon>Tracheophyta</taxon>
        <taxon>Spermatophyta</taxon>
        <taxon>Magnoliopsida</taxon>
        <taxon>Liliopsida</taxon>
        <taxon>Poales</taxon>
        <taxon>Poaceae</taxon>
        <taxon>BOP clade</taxon>
        <taxon>Oryzoideae</taxon>
        <taxon>Oryzeae</taxon>
        <taxon>Oryzinae</taxon>
        <taxon>Oryza</taxon>
        <taxon>Oryza sativa</taxon>
    </lineage>
</organism>
<name>Q69NY3_ORYSJ</name>
<evidence type="ECO:0000313" key="1">
    <source>
        <dbReference type="EMBL" id="BAD31584.1"/>
    </source>
</evidence>
<dbReference type="EMBL" id="AP005632">
    <property type="protein sequence ID" value="BAD31584.1"/>
    <property type="molecule type" value="Genomic_DNA"/>
</dbReference>
<accession>Q69NY3</accession>
<protein>
    <submittedName>
        <fullName evidence="1">Uncharacterized protein</fullName>
    </submittedName>
</protein>
<sequence length="143" mass="15967">MMSGLRKVDLLAADSDTMVNSDDNVNLYDGVDHNDRAVKLLRPRQVTTLELLLPHQVAAMKLIPPRRGTAMELLPPHQAVVMALLLLHQATAVTLLPSVHEPPPWSRRGIVFNLLFDLLIVELHCEASISESMLEYVIADLHH</sequence>